<name>A0A1F5WQ99_9BACT</name>
<sequence>MIFFNWRKWFEPENMEKETVPQEIPIDCKALARQNLKIALDQMCEHATSAEMLRDGIKNIAFTEPFVMWNPKSTFVMLRVPGMEMIYAGCRRDSQCTPPATFTVYGYDRVPVKYFGWFIPFR</sequence>
<accession>A0A1F5WQ99</accession>
<comment type="caution">
    <text evidence="1">The sequence shown here is derived from an EMBL/GenBank/DDBJ whole genome shotgun (WGS) entry which is preliminary data.</text>
</comment>
<protein>
    <submittedName>
        <fullName evidence="1">Uncharacterized protein</fullName>
    </submittedName>
</protein>
<gene>
    <name evidence="1" type="ORF">A2W54_03435</name>
</gene>
<proteinExistence type="predicted"/>
<dbReference type="Proteomes" id="UP000178425">
    <property type="component" value="Unassembled WGS sequence"/>
</dbReference>
<organism evidence="1 2">
    <name type="scientific">Candidatus Giovannonibacteria bacterium RIFCSPHIGHO2_02_43_13</name>
    <dbReference type="NCBI Taxonomy" id="1798330"/>
    <lineage>
        <taxon>Bacteria</taxon>
        <taxon>Candidatus Giovannoniibacteriota</taxon>
    </lineage>
</organism>
<dbReference type="AlphaFoldDB" id="A0A1F5WQ99"/>
<reference evidence="1 2" key="1">
    <citation type="journal article" date="2016" name="Nat. Commun.">
        <title>Thousands of microbial genomes shed light on interconnected biogeochemical processes in an aquifer system.</title>
        <authorList>
            <person name="Anantharaman K."/>
            <person name="Brown C.T."/>
            <person name="Hug L.A."/>
            <person name="Sharon I."/>
            <person name="Castelle C.J."/>
            <person name="Probst A.J."/>
            <person name="Thomas B.C."/>
            <person name="Singh A."/>
            <person name="Wilkins M.J."/>
            <person name="Karaoz U."/>
            <person name="Brodie E.L."/>
            <person name="Williams K.H."/>
            <person name="Hubbard S.S."/>
            <person name="Banfield J.F."/>
        </authorList>
    </citation>
    <scope>NUCLEOTIDE SEQUENCE [LARGE SCALE GENOMIC DNA]</scope>
</reference>
<evidence type="ECO:0000313" key="2">
    <source>
        <dbReference type="Proteomes" id="UP000178425"/>
    </source>
</evidence>
<dbReference type="EMBL" id="MFHI01000034">
    <property type="protein sequence ID" value="OGF77829.1"/>
    <property type="molecule type" value="Genomic_DNA"/>
</dbReference>
<evidence type="ECO:0000313" key="1">
    <source>
        <dbReference type="EMBL" id="OGF77829.1"/>
    </source>
</evidence>